<keyword evidence="3" id="KW-1185">Reference proteome</keyword>
<evidence type="ECO:0000313" key="3">
    <source>
        <dbReference type="Proteomes" id="UP001213799"/>
    </source>
</evidence>
<sequence length="108" mass="12605">QKYDYKIGRLATSNLILLLPYIYLLIPISSDYLLRFLVTTIDIVESRILVNSLLSIYNKAIEEGSVSDILLISPLLRRLLYIPYNNSNLYKSSKTYRISVNRFSLYTY</sequence>
<gene>
    <name evidence="2" type="ORF">N7537_010128</name>
</gene>
<organism evidence="2 3">
    <name type="scientific">Penicillium hordei</name>
    <dbReference type="NCBI Taxonomy" id="40994"/>
    <lineage>
        <taxon>Eukaryota</taxon>
        <taxon>Fungi</taxon>
        <taxon>Dikarya</taxon>
        <taxon>Ascomycota</taxon>
        <taxon>Pezizomycotina</taxon>
        <taxon>Eurotiomycetes</taxon>
        <taxon>Eurotiomycetidae</taxon>
        <taxon>Eurotiales</taxon>
        <taxon>Aspergillaceae</taxon>
        <taxon>Penicillium</taxon>
    </lineage>
</organism>
<keyword evidence="1" id="KW-0812">Transmembrane</keyword>
<keyword evidence="1" id="KW-1133">Transmembrane helix</keyword>
<feature type="non-terminal residue" evidence="2">
    <location>
        <position position="108"/>
    </location>
</feature>
<protein>
    <submittedName>
        <fullName evidence="2">Uncharacterized protein</fullName>
    </submittedName>
</protein>
<comment type="caution">
    <text evidence="2">The sequence shown here is derived from an EMBL/GenBank/DDBJ whole genome shotgun (WGS) entry which is preliminary data.</text>
</comment>
<dbReference type="EMBL" id="JAQJAE010000005">
    <property type="protein sequence ID" value="KAJ5593224.1"/>
    <property type="molecule type" value="Genomic_DNA"/>
</dbReference>
<evidence type="ECO:0000256" key="1">
    <source>
        <dbReference type="SAM" id="Phobius"/>
    </source>
</evidence>
<keyword evidence="1" id="KW-0472">Membrane</keyword>
<reference evidence="2" key="2">
    <citation type="submission" date="2023-01" db="EMBL/GenBank/DDBJ databases">
        <authorList>
            <person name="Petersen C."/>
        </authorList>
    </citation>
    <scope>NUCLEOTIDE SEQUENCE</scope>
    <source>
        <strain evidence="2">IBT 12815</strain>
    </source>
</reference>
<accession>A0AAD6DU32</accession>
<dbReference type="GeneID" id="81591424"/>
<reference evidence="2" key="1">
    <citation type="journal article" date="2023" name="IMA Fungus">
        <title>Comparative genomic study of the Penicillium genus elucidates a diverse pangenome and 15 lateral gene transfer events.</title>
        <authorList>
            <person name="Petersen C."/>
            <person name="Sorensen T."/>
            <person name="Nielsen M.R."/>
            <person name="Sondergaard T.E."/>
            <person name="Sorensen J.L."/>
            <person name="Fitzpatrick D.A."/>
            <person name="Frisvad J.C."/>
            <person name="Nielsen K.L."/>
        </authorList>
    </citation>
    <scope>NUCLEOTIDE SEQUENCE</scope>
    <source>
        <strain evidence="2">IBT 12815</strain>
    </source>
</reference>
<dbReference type="Proteomes" id="UP001213799">
    <property type="component" value="Unassembled WGS sequence"/>
</dbReference>
<feature type="transmembrane region" description="Helical" evidence="1">
    <location>
        <begin position="7"/>
        <end position="26"/>
    </location>
</feature>
<evidence type="ECO:0000313" key="2">
    <source>
        <dbReference type="EMBL" id="KAJ5593224.1"/>
    </source>
</evidence>
<dbReference type="RefSeq" id="XP_056749850.1">
    <property type="nucleotide sequence ID" value="XM_056901182.1"/>
</dbReference>
<name>A0AAD6DU32_9EURO</name>
<dbReference type="AlphaFoldDB" id="A0AAD6DU32"/>
<proteinExistence type="predicted"/>